<protein>
    <recommendedName>
        <fullName evidence="3">Calcium-binding protein</fullName>
    </recommendedName>
</protein>
<dbReference type="Proteomes" id="UP000818323">
    <property type="component" value="Unassembled WGS sequence"/>
</dbReference>
<accession>A0ABW9Z2Z7</accession>
<dbReference type="RefSeq" id="WP_161723152.1">
    <property type="nucleotide sequence ID" value="NZ_JAAAXI010000007.1"/>
</dbReference>
<dbReference type="InterPro" id="IPR001343">
    <property type="entry name" value="Hemolysn_Ca-bd"/>
</dbReference>
<dbReference type="Gene3D" id="2.120.10.30">
    <property type="entry name" value="TolB, C-terminal domain"/>
    <property type="match status" value="2"/>
</dbReference>
<dbReference type="InterPro" id="IPR011049">
    <property type="entry name" value="Serralysin-like_metalloprot_C"/>
</dbReference>
<keyword evidence="2" id="KW-1185">Reference proteome</keyword>
<dbReference type="PRINTS" id="PR00313">
    <property type="entry name" value="CABNDNGRPT"/>
</dbReference>
<dbReference type="Pfam" id="PF00353">
    <property type="entry name" value="HemolysinCabind"/>
    <property type="match status" value="2"/>
</dbReference>
<name>A0ABW9Z2Z7_9HYPH</name>
<dbReference type="InterPro" id="IPR011042">
    <property type="entry name" value="6-blade_b-propeller_TolB-like"/>
</dbReference>
<dbReference type="SUPFAM" id="SSF82171">
    <property type="entry name" value="DPP6 N-terminal domain-like"/>
    <property type="match status" value="1"/>
</dbReference>
<dbReference type="Gene3D" id="2.150.10.10">
    <property type="entry name" value="Serralysin-like metalloprotease, C-terminal"/>
    <property type="match status" value="2"/>
</dbReference>
<organism evidence="1 2">
    <name type="scientific">Microvirga arsenatis</name>
    <dbReference type="NCBI Taxonomy" id="2692265"/>
    <lineage>
        <taxon>Bacteria</taxon>
        <taxon>Pseudomonadati</taxon>
        <taxon>Pseudomonadota</taxon>
        <taxon>Alphaproteobacteria</taxon>
        <taxon>Hyphomicrobiales</taxon>
        <taxon>Methylobacteriaceae</taxon>
        <taxon>Microvirga</taxon>
    </lineage>
</organism>
<dbReference type="SUPFAM" id="SSF51120">
    <property type="entry name" value="beta-Roll"/>
    <property type="match status" value="1"/>
</dbReference>
<proteinExistence type="predicted"/>
<comment type="caution">
    <text evidence="1">The sequence shown here is derived from an EMBL/GenBank/DDBJ whole genome shotgun (WGS) entry which is preliminary data.</text>
</comment>
<evidence type="ECO:0000313" key="2">
    <source>
        <dbReference type="Proteomes" id="UP000818323"/>
    </source>
</evidence>
<dbReference type="InterPro" id="IPR018511">
    <property type="entry name" value="Hemolysin-typ_Ca-bd_CS"/>
</dbReference>
<dbReference type="PANTHER" id="PTHR36842:SF1">
    <property type="entry name" value="PROTEIN TOLB"/>
    <property type="match status" value="1"/>
</dbReference>
<gene>
    <name evidence="1" type="ORF">GR303_18430</name>
</gene>
<evidence type="ECO:0000313" key="1">
    <source>
        <dbReference type="EMBL" id="NBJ26321.1"/>
    </source>
</evidence>
<evidence type="ECO:0008006" key="3">
    <source>
        <dbReference type="Google" id="ProtNLM"/>
    </source>
</evidence>
<sequence length="665" mass="69372">MFLTIQSVFKPQATDVIKPISTSANGALTTAVSYKGQFSANGRYVVFESSDSNLVAADTNNEFDVFRKDLATGAIVRVSISGAGEANSESRNAQVSADGRYVVFESYASNLVAGDTPNTLDIFRKDLVTGEIVRVSAVGATAANGASANAQISADGNLVLFESDASNLVGDDTNGARDIFIKNLTTGDITRLSTAGTKEIPIQGNGSSSRGQISDDGRYVIFESIASNLVANDTPNTSDIFRKDLVTGEVVRVSVDAAGVRSPNKSYSNGQVSANGQYVVFQDGADIFLKDIATGALSPLSTEGGLGKFSRKAQISTDGRYIIFESWSTFGTDDVDQSLDVFLKDMATGTITLLSSTTDGSLGTGMYGGAQISADGRYALFNNGGDDAVSHVNIHLVDLFYKSHAAAITEGRFIEVKLGTGAASSATIAWDDGTTSTVVPVAGSAAFSHAYASTGAKAATVTLTEGALTWSVAHTIDIASGTMARNTALADTLSGGAGSDILTGDAFANILIANEGNDRLNGGTGNDSLDGGVGNDVFSAGDGNDRLVGGLGRDTLTGSTGRDVFVFDDRETASSKTKADTITDFSGRRGDRIDLKLVDANARKRGDQKFSFIGDDEAFTAAGQVRYEKTKGTTYVYLNTDSDRAAEAVIKLKGAMDLSKSWFVL</sequence>
<dbReference type="EMBL" id="JAAAXJ010000012">
    <property type="protein sequence ID" value="NBJ26321.1"/>
    <property type="molecule type" value="Genomic_DNA"/>
</dbReference>
<reference evidence="1 2" key="1">
    <citation type="submission" date="2020-01" db="EMBL/GenBank/DDBJ databases">
        <title>Microvirga sp. nov., an arsenate reduction bacterium isolated from Tibet hotspring sediments.</title>
        <authorList>
            <person name="Yuan C.-G."/>
        </authorList>
    </citation>
    <scope>NUCLEOTIDE SEQUENCE [LARGE SCALE GENOMIC DNA]</scope>
    <source>
        <strain evidence="1 2">SYSU G3D203</strain>
    </source>
</reference>
<dbReference type="PROSITE" id="PS00330">
    <property type="entry name" value="HEMOLYSIN_CALCIUM"/>
    <property type="match status" value="1"/>
</dbReference>
<dbReference type="PANTHER" id="PTHR36842">
    <property type="entry name" value="PROTEIN TOLB HOMOLOG"/>
    <property type="match status" value="1"/>
</dbReference>